<reference evidence="1 2" key="1">
    <citation type="submission" date="2013-08" db="EMBL/GenBank/DDBJ databases">
        <authorList>
            <person name="Stouthamer R."/>
            <person name="Nunney L."/>
        </authorList>
    </citation>
    <scope>NUCLEOTIDE SEQUENCE [LARGE SCALE GENOMIC DNA]</scope>
    <source>
        <strain evidence="2">ann-1</strain>
    </source>
</reference>
<dbReference type="EMBL" id="CP006696">
    <property type="protein sequence ID" value="AIC11697.1"/>
    <property type="molecule type" value="Genomic_DNA"/>
</dbReference>
<dbReference type="PATRIC" id="fig|155920.8.peg.3241"/>
<evidence type="ECO:0000313" key="1">
    <source>
        <dbReference type="EMBL" id="AIC11697.1"/>
    </source>
</evidence>
<sequence length="45" mass="5273">MNAKFHESLDDSGGMTIRLGGVVNLYFAEMLKRNRMEMLKRNRIE</sequence>
<gene>
    <name evidence="1" type="ORF">D934_13680</name>
</gene>
<dbReference type="Proteomes" id="UP000027215">
    <property type="component" value="Chromosome"/>
</dbReference>
<name>A0A060HFG6_XYLFS</name>
<organism evidence="1 2">
    <name type="scientific">Xylella fastidiosa subsp. sandyi Ann-1</name>
    <dbReference type="NCBI Taxonomy" id="155920"/>
    <lineage>
        <taxon>Bacteria</taxon>
        <taxon>Pseudomonadati</taxon>
        <taxon>Pseudomonadota</taxon>
        <taxon>Gammaproteobacteria</taxon>
        <taxon>Lysobacterales</taxon>
        <taxon>Lysobacteraceae</taxon>
        <taxon>Xylella</taxon>
    </lineage>
</organism>
<evidence type="ECO:0000313" key="2">
    <source>
        <dbReference type="Proteomes" id="UP000027215"/>
    </source>
</evidence>
<dbReference type="HOGENOM" id="CLU_3207173_0_0_6"/>
<protein>
    <submittedName>
        <fullName evidence="1">Uncharacterized protein</fullName>
    </submittedName>
</protein>
<dbReference type="AlphaFoldDB" id="A0A060HFG6"/>
<proteinExistence type="predicted"/>
<accession>A0A060HFG6</accession>
<dbReference type="KEGG" id="xfs:D934_13680"/>